<feature type="transmembrane region" description="Helical" evidence="6">
    <location>
        <begin position="161"/>
        <end position="183"/>
    </location>
</feature>
<evidence type="ECO:0000256" key="1">
    <source>
        <dbReference type="ARBA" id="ARBA00004141"/>
    </source>
</evidence>
<dbReference type="InterPro" id="IPR020846">
    <property type="entry name" value="MFS_dom"/>
</dbReference>
<dbReference type="InterPro" id="IPR036259">
    <property type="entry name" value="MFS_trans_sf"/>
</dbReference>
<dbReference type="Proteomes" id="UP000694904">
    <property type="component" value="Chromosome 2"/>
</dbReference>
<feature type="transmembrane region" description="Helical" evidence="6">
    <location>
        <begin position="102"/>
        <end position="120"/>
    </location>
</feature>
<evidence type="ECO:0000313" key="9">
    <source>
        <dbReference type="RefSeq" id="XP_017868633.1"/>
    </source>
</evidence>
<dbReference type="RefSeq" id="XP_017868633.1">
    <property type="nucleotide sequence ID" value="XM_018013144.1"/>
</dbReference>
<evidence type="ECO:0000259" key="7">
    <source>
        <dbReference type="PROSITE" id="PS50850"/>
    </source>
</evidence>
<dbReference type="Pfam" id="PF07690">
    <property type="entry name" value="MFS_1"/>
    <property type="match status" value="1"/>
</dbReference>
<proteinExistence type="predicted"/>
<evidence type="ECO:0000256" key="2">
    <source>
        <dbReference type="ARBA" id="ARBA00022692"/>
    </source>
</evidence>
<reference evidence="9" key="3">
    <citation type="submission" date="2025-08" db="UniProtKB">
        <authorList>
            <consortium name="RefSeq"/>
        </authorList>
    </citation>
    <scope>IDENTIFICATION</scope>
    <source>
        <tissue evidence="9">Whole organism</tissue>
    </source>
</reference>
<feature type="transmembrane region" description="Helical" evidence="6">
    <location>
        <begin position="407"/>
        <end position="432"/>
    </location>
</feature>
<gene>
    <name evidence="9" type="primary">LOC108617357</name>
</gene>
<accession>A0ABM1PN47</accession>
<dbReference type="PANTHER" id="PTHR11662">
    <property type="entry name" value="SOLUTE CARRIER FAMILY 17"/>
    <property type="match status" value="1"/>
</dbReference>
<reference evidence="8" key="1">
    <citation type="journal article" date="1997" name="Nucleic Acids Res.">
        <title>tRNAscan-SE: a program for improved detection of transfer RNA genes in genomic sequence.</title>
        <authorList>
            <person name="Lowe T.M."/>
            <person name="Eddy S.R."/>
        </authorList>
    </citation>
    <scope>NUCLEOTIDE SEQUENCE [LARGE SCALE GENOMIC DNA]</scope>
</reference>
<protein>
    <submittedName>
        <fullName evidence="9">Sialin</fullName>
    </submittedName>
</protein>
<feature type="transmembrane region" description="Helical" evidence="6">
    <location>
        <begin position="452"/>
        <end position="475"/>
    </location>
</feature>
<feature type="transmembrane region" description="Helical" evidence="6">
    <location>
        <begin position="26"/>
        <end position="51"/>
    </location>
</feature>
<evidence type="ECO:0000313" key="8">
    <source>
        <dbReference type="Proteomes" id="UP000694904"/>
    </source>
</evidence>
<reference evidence="8" key="2">
    <citation type="journal article" date="2016" name="G3 (Bethesda)">
        <title>Genome Evolution in Three Species of Cactophilic Drosophila.</title>
        <authorList>
            <person name="Sanchez-Flores A."/>
            <person name="Penazola F."/>
            <person name="Carpinteyro-Ponce J."/>
            <person name="Nazario-Yepiz N."/>
            <person name="Abreu-Goodger C."/>
            <person name="Machado C.A."/>
            <person name="Markow T.A."/>
        </authorList>
    </citation>
    <scope>NUCLEOTIDE SEQUENCE [LARGE SCALE GENOMIC DNA]</scope>
</reference>
<dbReference type="PROSITE" id="PS50850">
    <property type="entry name" value="MFS"/>
    <property type="match status" value="1"/>
</dbReference>
<organism evidence="8 9">
    <name type="scientific">Drosophila arizonae</name>
    <name type="common">Fruit fly</name>
    <dbReference type="NCBI Taxonomy" id="7263"/>
    <lineage>
        <taxon>Eukaryota</taxon>
        <taxon>Metazoa</taxon>
        <taxon>Ecdysozoa</taxon>
        <taxon>Arthropoda</taxon>
        <taxon>Hexapoda</taxon>
        <taxon>Insecta</taxon>
        <taxon>Pterygota</taxon>
        <taxon>Neoptera</taxon>
        <taxon>Endopterygota</taxon>
        <taxon>Diptera</taxon>
        <taxon>Brachycera</taxon>
        <taxon>Muscomorpha</taxon>
        <taxon>Ephydroidea</taxon>
        <taxon>Drosophilidae</taxon>
        <taxon>Drosophila</taxon>
    </lineage>
</organism>
<feature type="transmembrane region" description="Helical" evidence="6">
    <location>
        <begin position="195"/>
        <end position="215"/>
    </location>
</feature>
<feature type="transmembrane region" description="Helical" evidence="6">
    <location>
        <begin position="356"/>
        <end position="376"/>
    </location>
</feature>
<feature type="transmembrane region" description="Helical" evidence="6">
    <location>
        <begin position="132"/>
        <end position="155"/>
    </location>
</feature>
<feature type="transmembrane region" description="Helical" evidence="6">
    <location>
        <begin position="280"/>
        <end position="303"/>
    </location>
</feature>
<evidence type="ECO:0000256" key="3">
    <source>
        <dbReference type="ARBA" id="ARBA00022989"/>
    </source>
</evidence>
<keyword evidence="4 6" id="KW-0472">Membrane</keyword>
<keyword evidence="2 6" id="KW-0812">Transmembrane</keyword>
<evidence type="ECO:0000256" key="5">
    <source>
        <dbReference type="SAM" id="MobiDB-lite"/>
    </source>
</evidence>
<comment type="subcellular location">
    <subcellularLocation>
        <location evidence="1">Membrane</location>
        <topology evidence="1">Multi-pass membrane protein</topology>
    </subcellularLocation>
</comment>
<sequence>MVHKSWNVPKLCTQESSCRLWGSARLTYLLCAFVANVLQMGMRNMLGLIILRMVPSHSREALQSGLNNITMNSTCGSNNRVWVEPSLEGAQLGDLQWSRSQALAFPGTFYYGFVFALPLAGHLTDRFGGKVLFISSLTLQAVAYILLPLLAYYSYAAAVTSLVFAGIFAGCGTPPLYQLFVVWAHPTERTSMLSFAYSGLILGSIGIYPLTTYLSELGWSLPFYVIGCVSLAHGIICNWLVYNSVEQHPRISDAEREYLQQSAQQPQHLSLPWRSLLTSLPVHAFILTHVFHNYTFLLFSLIMPRFMSEAMQLNMKEIGFLSSAPFLGSLLSKIICVLSCSIIERRVYAKHSYIRRLLYVVCSIANMILLLIIILAGCEQKIFVLLMFVLLGVTTDMGFSGGYWPTLLYFAPSFAGMISGLANSVGHISGFLASHVIATLVKTGIKSEWNHVLLTLIFCNVLAIIVFGLFGSTNLQPWDPRSQKSETEAKPSNTTNETAN</sequence>
<dbReference type="SUPFAM" id="SSF103473">
    <property type="entry name" value="MFS general substrate transporter"/>
    <property type="match status" value="1"/>
</dbReference>
<evidence type="ECO:0000256" key="6">
    <source>
        <dbReference type="SAM" id="Phobius"/>
    </source>
</evidence>
<feature type="transmembrane region" description="Helical" evidence="6">
    <location>
        <begin position="221"/>
        <end position="242"/>
    </location>
</feature>
<dbReference type="GeneID" id="108617357"/>
<feature type="compositionally biased region" description="Polar residues" evidence="5">
    <location>
        <begin position="490"/>
        <end position="500"/>
    </location>
</feature>
<name>A0ABM1PN47_DROAR</name>
<feature type="domain" description="Major facilitator superfamily (MFS) profile" evidence="7">
    <location>
        <begin position="28"/>
        <end position="474"/>
    </location>
</feature>
<feature type="region of interest" description="Disordered" evidence="5">
    <location>
        <begin position="479"/>
        <end position="500"/>
    </location>
</feature>
<dbReference type="InterPro" id="IPR050382">
    <property type="entry name" value="MFS_Na/Anion_cotransporter"/>
</dbReference>
<dbReference type="Gene3D" id="1.20.1250.20">
    <property type="entry name" value="MFS general substrate transporter like domains"/>
    <property type="match status" value="2"/>
</dbReference>
<dbReference type="InterPro" id="IPR011701">
    <property type="entry name" value="MFS"/>
</dbReference>
<feature type="transmembrane region" description="Helical" evidence="6">
    <location>
        <begin position="323"/>
        <end position="344"/>
    </location>
</feature>
<evidence type="ECO:0000256" key="4">
    <source>
        <dbReference type="ARBA" id="ARBA00023136"/>
    </source>
</evidence>
<keyword evidence="3 6" id="KW-1133">Transmembrane helix</keyword>
<feature type="transmembrane region" description="Helical" evidence="6">
    <location>
        <begin position="382"/>
        <end position="400"/>
    </location>
</feature>
<keyword evidence="8" id="KW-1185">Reference proteome</keyword>
<dbReference type="PANTHER" id="PTHR11662:SF399">
    <property type="entry name" value="FI19708P1-RELATED"/>
    <property type="match status" value="1"/>
</dbReference>